<dbReference type="EMBL" id="AAIBIC010000127">
    <property type="protein sequence ID" value="ECC3917738.1"/>
    <property type="molecule type" value="Genomic_DNA"/>
</dbReference>
<dbReference type="InterPro" id="IPR048176">
    <property type="entry name" value="TrbC"/>
</dbReference>
<proteinExistence type="predicted"/>
<sequence>MPVTLNRPDPSQDRLVRRSLFSFWPMLFQHEALQESPARGIFYVGYQRLRDVGRELWLSADDLTRHIMFFAATGGGKTETIFAWIVNPLCWARGFTLVDGKAQNDTARTVWYLARRFGREDDVEVINFMNAGRSRSEIILSGDKTRPQSNSWNPFCYSTEAFTAETMQSMLPQNVQGGEWQSRAIAMNKALVFGTKFWCVREGKHMSLQMLREHMSLDKMAELYCRAVDDQWPEEAVAPLRNYLKDVPGFDMAQVRTPSAWTEEPRKQHAYLSGQFSETFSTFTEVFGDVFAEDAGDIDLRDSIHSDRILMVLIPAMDTSAHTTSALGRMFVTQQSMILARDLGYRLEGTDRDALEVKKYKGRFPYLSLFDEVGAYYTDRIAVEASQVRSLDFSLILMAQDQERIEGQTSAINTATLMQNMGTKFAGRVVSDDKTARTLKNAAGDEARARMNSLQRQEGIFSESWTDGNQINIQMESKVSVKDLISLQPGEF</sequence>
<organism evidence="1">
    <name type="scientific">Salmonella diarizonae</name>
    <dbReference type="NCBI Taxonomy" id="59204"/>
    <lineage>
        <taxon>Bacteria</taxon>
        <taxon>Pseudomonadati</taxon>
        <taxon>Pseudomonadota</taxon>
        <taxon>Gammaproteobacteria</taxon>
        <taxon>Enterobacterales</taxon>
        <taxon>Enterobacteriaceae</taxon>
        <taxon>Salmonella</taxon>
    </lineage>
</organism>
<dbReference type="NCBIfam" id="NF041447">
    <property type="entry name" value="TrbC_conju"/>
    <property type="match status" value="1"/>
</dbReference>
<dbReference type="AlphaFoldDB" id="A0A5Y1YG54"/>
<dbReference type="Proteomes" id="UP000839735">
    <property type="component" value="Unassembled WGS sequence"/>
</dbReference>
<comment type="caution">
    <text evidence="1">The sequence shown here is derived from an EMBL/GenBank/DDBJ whole genome shotgun (WGS) entry which is preliminary data.</text>
</comment>
<dbReference type="Gene3D" id="3.40.50.300">
    <property type="entry name" value="P-loop containing nucleotide triphosphate hydrolases"/>
    <property type="match status" value="1"/>
</dbReference>
<dbReference type="SUPFAM" id="SSF52540">
    <property type="entry name" value="P-loop containing nucleoside triphosphate hydrolases"/>
    <property type="match status" value="1"/>
</dbReference>
<dbReference type="InterPro" id="IPR027417">
    <property type="entry name" value="P-loop_NTPase"/>
</dbReference>
<accession>A0A5Y1YG54</accession>
<feature type="non-terminal residue" evidence="1">
    <location>
        <position position="492"/>
    </location>
</feature>
<name>A0A5Y1YG54_SALDZ</name>
<gene>
    <name evidence="1" type="ORF">CTQ69_28290</name>
</gene>
<protein>
    <submittedName>
        <fullName evidence="1">Conjugal transfer protein TrbC</fullName>
    </submittedName>
</protein>
<evidence type="ECO:0000313" key="1">
    <source>
        <dbReference type="EMBL" id="ECC3917738.1"/>
    </source>
</evidence>
<reference evidence="1" key="1">
    <citation type="submission" date="2018-08" db="EMBL/GenBank/DDBJ databases">
        <authorList>
            <person name="Ashton P.M."/>
            <person name="Dallman T."/>
            <person name="Nair S."/>
            <person name="De Pinna E."/>
            <person name="Peters T."/>
            <person name="Grant K."/>
        </authorList>
    </citation>
    <scope>NUCLEOTIDE SEQUENCE [LARGE SCALE GENOMIC DNA]</scope>
    <source>
        <strain evidence="1">294779</strain>
    </source>
</reference>